<evidence type="ECO:0000256" key="2">
    <source>
        <dbReference type="ARBA" id="ARBA00022643"/>
    </source>
</evidence>
<gene>
    <name evidence="4" type="ORF">SAMN04488103_105223</name>
</gene>
<dbReference type="EMBL" id="FOCE01000005">
    <property type="protein sequence ID" value="SEN49878.1"/>
    <property type="molecule type" value="Genomic_DNA"/>
</dbReference>
<dbReference type="GO" id="GO:0010181">
    <property type="term" value="F:FMN binding"/>
    <property type="evidence" value="ECO:0007669"/>
    <property type="project" value="InterPro"/>
</dbReference>
<dbReference type="InterPro" id="IPR029039">
    <property type="entry name" value="Flavoprotein-like_sf"/>
</dbReference>
<proteinExistence type="predicted"/>
<dbReference type="Proteomes" id="UP000198761">
    <property type="component" value="Unassembled WGS sequence"/>
</dbReference>
<evidence type="ECO:0000256" key="1">
    <source>
        <dbReference type="ARBA" id="ARBA00022630"/>
    </source>
</evidence>
<dbReference type="InterPro" id="IPR008254">
    <property type="entry name" value="Flavodoxin/NO_synth"/>
</dbReference>
<dbReference type="PROSITE" id="PS50902">
    <property type="entry name" value="FLAVODOXIN_LIKE"/>
    <property type="match status" value="1"/>
</dbReference>
<keyword evidence="2" id="KW-0288">FMN</keyword>
<evidence type="ECO:0000313" key="4">
    <source>
        <dbReference type="EMBL" id="SEN49878.1"/>
    </source>
</evidence>
<dbReference type="RefSeq" id="WP_091301308.1">
    <property type="nucleotide sequence ID" value="NZ_FOCE01000005.1"/>
</dbReference>
<sequence>MKILIVYASTDGQTRKIARFAADHLVDRGQTVELLPVAEAEGVDLARFGAVILAGSVHMGGFQAPLMAFAKEAAARLSAVPSLFLAVSLSAAGQDAEDWAGLRACVSAFQETTGWVPGQVEHVAGAFRFSSYDMIRGWAMRWIAAQKHQQIAPHEDREYTDWAALAAVLDRFAV</sequence>
<keyword evidence="1" id="KW-0285">Flavoprotein</keyword>
<name>A0A1H8H330_9RHOB</name>
<dbReference type="InterPro" id="IPR026816">
    <property type="entry name" value="Flavodoxin_dom"/>
</dbReference>
<accession>A0A1H8H330</accession>
<protein>
    <submittedName>
        <fullName evidence="4">Menaquinone-dependent protoporphyrinogen oxidase</fullName>
    </submittedName>
</protein>
<evidence type="ECO:0000259" key="3">
    <source>
        <dbReference type="PROSITE" id="PS50902"/>
    </source>
</evidence>
<evidence type="ECO:0000313" key="5">
    <source>
        <dbReference type="Proteomes" id="UP000198761"/>
    </source>
</evidence>
<keyword evidence="5" id="KW-1185">Reference proteome</keyword>
<dbReference type="Pfam" id="PF12724">
    <property type="entry name" value="Flavodoxin_5"/>
    <property type="match status" value="1"/>
</dbReference>
<reference evidence="4 5" key="1">
    <citation type="submission" date="2016-10" db="EMBL/GenBank/DDBJ databases">
        <authorList>
            <person name="de Groot N.N."/>
        </authorList>
    </citation>
    <scope>NUCLEOTIDE SEQUENCE [LARGE SCALE GENOMIC DNA]</scope>
    <source>
        <strain evidence="4 5">DSM 3857</strain>
    </source>
</reference>
<dbReference type="OrthoDB" id="9795729at2"/>
<dbReference type="GO" id="GO:0006783">
    <property type="term" value="P:heme biosynthetic process"/>
    <property type="evidence" value="ECO:0007669"/>
    <property type="project" value="TreeGrafter"/>
</dbReference>
<dbReference type="PANTHER" id="PTHR38030">
    <property type="entry name" value="PROTOPORPHYRINOGEN IX DEHYDROGENASE [MENAQUINONE]"/>
    <property type="match status" value="1"/>
</dbReference>
<dbReference type="SUPFAM" id="SSF52218">
    <property type="entry name" value="Flavoproteins"/>
    <property type="match status" value="1"/>
</dbReference>
<dbReference type="AlphaFoldDB" id="A0A1H8H330"/>
<dbReference type="InterPro" id="IPR052200">
    <property type="entry name" value="Protoporphyrinogen_IX_DH"/>
</dbReference>
<feature type="domain" description="Flavodoxin-like" evidence="3">
    <location>
        <begin position="3"/>
        <end position="167"/>
    </location>
</feature>
<organism evidence="4 5">
    <name type="scientific">Gemmobacter aquatilis</name>
    <dbReference type="NCBI Taxonomy" id="933059"/>
    <lineage>
        <taxon>Bacteria</taxon>
        <taxon>Pseudomonadati</taxon>
        <taxon>Pseudomonadota</taxon>
        <taxon>Alphaproteobacteria</taxon>
        <taxon>Rhodobacterales</taxon>
        <taxon>Paracoccaceae</taxon>
        <taxon>Gemmobacter</taxon>
    </lineage>
</organism>
<dbReference type="STRING" id="933059.SAMN04488103_105223"/>
<dbReference type="GO" id="GO:0070819">
    <property type="term" value="F:menaquinone-dependent protoporphyrinogen oxidase activity"/>
    <property type="evidence" value="ECO:0007669"/>
    <property type="project" value="TreeGrafter"/>
</dbReference>
<dbReference type="PANTHER" id="PTHR38030:SF2">
    <property type="entry name" value="PROTOPORPHYRINOGEN IX DEHYDROGENASE [QUINONE]"/>
    <property type="match status" value="1"/>
</dbReference>
<dbReference type="Gene3D" id="3.40.50.360">
    <property type="match status" value="1"/>
</dbReference>